<dbReference type="OrthoDB" id="5984981at2759"/>
<feature type="region of interest" description="Disordered" evidence="10">
    <location>
        <begin position="480"/>
        <end position="589"/>
    </location>
</feature>
<evidence type="ECO:0000256" key="9">
    <source>
        <dbReference type="ARBA" id="ARBA00023242"/>
    </source>
</evidence>
<dbReference type="CDD" id="cd06157">
    <property type="entry name" value="NR_LBD"/>
    <property type="match status" value="1"/>
</dbReference>
<dbReference type="InterPro" id="IPR000536">
    <property type="entry name" value="Nucl_hrmn_rcpt_lig-bd"/>
</dbReference>
<feature type="compositionally biased region" description="Polar residues" evidence="10">
    <location>
        <begin position="178"/>
        <end position="191"/>
    </location>
</feature>
<evidence type="ECO:0000256" key="1">
    <source>
        <dbReference type="ARBA" id="ARBA00004123"/>
    </source>
</evidence>
<evidence type="ECO:0000259" key="11">
    <source>
        <dbReference type="PROSITE" id="PS51030"/>
    </source>
</evidence>
<evidence type="ECO:0000313" key="14">
    <source>
        <dbReference type="Proteomes" id="UP000007110"/>
    </source>
</evidence>
<dbReference type="GO" id="GO:0043565">
    <property type="term" value="F:sequence-specific DNA binding"/>
    <property type="evidence" value="ECO:0007669"/>
    <property type="project" value="InterPro"/>
</dbReference>
<dbReference type="Gene3D" id="1.10.565.10">
    <property type="entry name" value="Retinoid X Receptor"/>
    <property type="match status" value="1"/>
</dbReference>
<keyword evidence="14" id="KW-1185">Reference proteome</keyword>
<dbReference type="OMA" id="PYESQSE"/>
<keyword evidence="9" id="KW-0539">Nucleus</keyword>
<keyword evidence="2" id="KW-0479">Metal-binding</keyword>
<dbReference type="Gene3D" id="3.30.50.10">
    <property type="entry name" value="Erythroid Transcription Factor GATA-1, subunit A"/>
    <property type="match status" value="1"/>
</dbReference>
<evidence type="ECO:0000259" key="12">
    <source>
        <dbReference type="PROSITE" id="PS51843"/>
    </source>
</evidence>
<feature type="domain" description="NR LBD" evidence="12">
    <location>
        <begin position="599"/>
        <end position="829"/>
    </location>
</feature>
<feature type="compositionally biased region" description="Basic and acidic residues" evidence="10">
    <location>
        <begin position="88"/>
        <end position="97"/>
    </location>
</feature>
<evidence type="ECO:0000256" key="4">
    <source>
        <dbReference type="ARBA" id="ARBA00022833"/>
    </source>
</evidence>
<dbReference type="GO" id="GO:0005634">
    <property type="term" value="C:nucleus"/>
    <property type="evidence" value="ECO:0007669"/>
    <property type="project" value="UniProtKB-SubCell"/>
</dbReference>
<keyword evidence="3" id="KW-0863">Zinc-finger</keyword>
<dbReference type="PRINTS" id="PR00398">
    <property type="entry name" value="STRDHORMONER"/>
</dbReference>
<name>A0A7M7N6I6_STRPU</name>
<dbReference type="PANTHER" id="PTHR24086:SF25">
    <property type="entry name" value="NUCLEAR HORMONE RECEPTOR FTZ-F1 BETA"/>
    <property type="match status" value="1"/>
</dbReference>
<feature type="region of interest" description="Disordered" evidence="10">
    <location>
        <begin position="170"/>
        <end position="237"/>
    </location>
</feature>
<evidence type="ECO:0000256" key="7">
    <source>
        <dbReference type="ARBA" id="ARBA00023163"/>
    </source>
</evidence>
<protein>
    <submittedName>
        <fullName evidence="13">Uncharacterized protein</fullName>
    </submittedName>
</protein>
<dbReference type="PRINTS" id="PR00047">
    <property type="entry name" value="STROIDFINGER"/>
</dbReference>
<dbReference type="Pfam" id="PF00104">
    <property type="entry name" value="Hormone_recep"/>
    <property type="match status" value="1"/>
</dbReference>
<keyword evidence="7" id="KW-0804">Transcription</keyword>
<evidence type="ECO:0000313" key="13">
    <source>
        <dbReference type="EnsemblMetazoa" id="XP_030832009"/>
    </source>
</evidence>
<dbReference type="AlphaFoldDB" id="A0A7M7N6I6"/>
<dbReference type="InParanoid" id="A0A7M7N6I6"/>
<dbReference type="Proteomes" id="UP000007110">
    <property type="component" value="Unassembled WGS sequence"/>
</dbReference>
<evidence type="ECO:0000256" key="2">
    <source>
        <dbReference type="ARBA" id="ARBA00022723"/>
    </source>
</evidence>
<feature type="domain" description="Nuclear receptor" evidence="11">
    <location>
        <begin position="405"/>
        <end position="482"/>
    </location>
</feature>
<dbReference type="GeneID" id="115918389"/>
<comment type="subcellular location">
    <subcellularLocation>
        <location evidence="1">Nucleus</location>
    </subcellularLocation>
</comment>
<feature type="region of interest" description="Disordered" evidence="10">
    <location>
        <begin position="83"/>
        <end position="104"/>
    </location>
</feature>
<keyword evidence="8" id="KW-0675">Receptor</keyword>
<feature type="compositionally biased region" description="Basic residues" evidence="10">
    <location>
        <begin position="517"/>
        <end position="526"/>
    </location>
</feature>
<dbReference type="SMART" id="SM00430">
    <property type="entry name" value="HOLI"/>
    <property type="match status" value="1"/>
</dbReference>
<keyword evidence="5" id="KW-0805">Transcription regulation</keyword>
<feature type="compositionally biased region" description="Polar residues" evidence="10">
    <location>
        <begin position="563"/>
        <end position="582"/>
    </location>
</feature>
<feature type="region of interest" description="Disordered" evidence="10">
    <location>
        <begin position="1"/>
        <end position="24"/>
    </location>
</feature>
<evidence type="ECO:0000256" key="5">
    <source>
        <dbReference type="ARBA" id="ARBA00023015"/>
    </source>
</evidence>
<evidence type="ECO:0000256" key="3">
    <source>
        <dbReference type="ARBA" id="ARBA00022771"/>
    </source>
</evidence>
<dbReference type="KEGG" id="spu:115918389"/>
<dbReference type="FunFam" id="3.30.50.10:FF:000006">
    <property type="entry name" value="Nuclear receptor subfamily 5 group A member"/>
    <property type="match status" value="1"/>
</dbReference>
<dbReference type="Pfam" id="PF00105">
    <property type="entry name" value="zf-C4"/>
    <property type="match status" value="1"/>
</dbReference>
<sequence>MYRHHEHQSLGQEQSASPTTSTERCIPIKRRLLNKFYSSKRTASAQANGRIPVSDAELSCHGVDHVEQAEALDLRKRKKATSSSLPRFKWESADRQEQASQQLQSPDTILEQCLRGVDPVTGRPTVQNVLRYHDLSKLSIGERTELDKMRDDEILAKYLKTACEQRDRALYHSESSARRPSNSKGTISTMLFDQEPNWDGPDNLGSRLSRKSSRADTFGRSNGSTPTRRHQPYESQSEVYSAIPQDLARMGSDLSTISVNDLWEPVNASQDLISVHHISSLAADESDNLPQIGNGSIRTDYEIPSNSRNVTLKQPKGEQHFVAHSCQRTTSHSNVSSGGTASSGEAEHLHVGVVERLHNHIENIVVKSEADTCSFAENGQNLTRATNAKRDPESKATVGVKNAAGGKCPICSDVVSGYHYGTHSCESCKGFFKRTIQNKRNERLACALAGSCVIILQNRKHCAYCRFKKCLDVGMKQEAVRGDRQRGGRSMYEGSSEQRRRLQLQTQQQQNEALGQIKKRKPRKRAPSTATQPPAGDRDDQSLEIMRMHPQQTLGHQERMPSNPVTSSASIPTTSTDISINPSTSTGSTTTTCSDSCDEYILYLRKLESIEATFFNPFGLPRISIDRCHSEKSLLTGSYYLMDHFCKKMPSWIEMLPYLHDLEVGDRSVLLKANWLQVLILTVCFRCHDNEGHLILPDRSHCDMMAVVNSVAILDIVRRMKQLAQKLQALKTTQDEYFYLKLLILLNSDVKNLSQPSRIRSYQEKVQEHLFDLGMAREGISASMKIGRLLLKLSELERLSHLIKEHLVFTQVAGQLGHRKYSNLEDMLEDY</sequence>
<dbReference type="PROSITE" id="PS51843">
    <property type="entry name" value="NR_LBD"/>
    <property type="match status" value="1"/>
</dbReference>
<dbReference type="SMART" id="SM00399">
    <property type="entry name" value="ZnF_C4"/>
    <property type="match status" value="1"/>
</dbReference>
<dbReference type="InterPro" id="IPR035500">
    <property type="entry name" value="NHR-like_dom_sf"/>
</dbReference>
<dbReference type="SUPFAM" id="SSF57716">
    <property type="entry name" value="Glucocorticoid receptor-like (DNA-binding domain)"/>
    <property type="match status" value="1"/>
</dbReference>
<dbReference type="InterPro" id="IPR013088">
    <property type="entry name" value="Znf_NHR/GATA"/>
</dbReference>
<feature type="compositionally biased region" description="Polar residues" evidence="10">
    <location>
        <begin position="9"/>
        <end position="23"/>
    </location>
</feature>
<dbReference type="InterPro" id="IPR001628">
    <property type="entry name" value="Znf_hrmn_rcpt"/>
</dbReference>
<evidence type="ECO:0000256" key="6">
    <source>
        <dbReference type="ARBA" id="ARBA00023125"/>
    </source>
</evidence>
<dbReference type="InterPro" id="IPR001723">
    <property type="entry name" value="Nuclear_hrmn_rcpt"/>
</dbReference>
<dbReference type="PROSITE" id="PS51030">
    <property type="entry name" value="NUCLEAR_REC_DBD_2"/>
    <property type="match status" value="1"/>
</dbReference>
<dbReference type="GO" id="GO:0008270">
    <property type="term" value="F:zinc ion binding"/>
    <property type="evidence" value="ECO:0007669"/>
    <property type="project" value="UniProtKB-KW"/>
</dbReference>
<keyword evidence="4" id="KW-0862">Zinc</keyword>
<dbReference type="EnsemblMetazoa" id="XM_030976149">
    <property type="protein sequence ID" value="XP_030832009"/>
    <property type="gene ID" value="LOC115918389"/>
</dbReference>
<keyword evidence="6" id="KW-0238">DNA-binding</keyword>
<evidence type="ECO:0000256" key="8">
    <source>
        <dbReference type="ARBA" id="ARBA00023170"/>
    </source>
</evidence>
<reference evidence="14" key="1">
    <citation type="submission" date="2015-02" db="EMBL/GenBank/DDBJ databases">
        <title>Genome sequencing for Strongylocentrotus purpuratus.</title>
        <authorList>
            <person name="Murali S."/>
            <person name="Liu Y."/>
            <person name="Vee V."/>
            <person name="English A."/>
            <person name="Wang M."/>
            <person name="Skinner E."/>
            <person name="Han Y."/>
            <person name="Muzny D.M."/>
            <person name="Worley K.C."/>
            <person name="Gibbs R.A."/>
        </authorList>
    </citation>
    <scope>NUCLEOTIDE SEQUENCE</scope>
</reference>
<dbReference type="InterPro" id="IPR016355">
    <property type="entry name" value="NR5-like"/>
</dbReference>
<organism evidence="13 14">
    <name type="scientific">Strongylocentrotus purpuratus</name>
    <name type="common">Purple sea urchin</name>
    <dbReference type="NCBI Taxonomy" id="7668"/>
    <lineage>
        <taxon>Eukaryota</taxon>
        <taxon>Metazoa</taxon>
        <taxon>Echinodermata</taxon>
        <taxon>Eleutherozoa</taxon>
        <taxon>Echinozoa</taxon>
        <taxon>Echinoidea</taxon>
        <taxon>Euechinoidea</taxon>
        <taxon>Echinacea</taxon>
        <taxon>Camarodonta</taxon>
        <taxon>Echinidea</taxon>
        <taxon>Strongylocentrotidae</taxon>
        <taxon>Strongylocentrotus</taxon>
    </lineage>
</organism>
<dbReference type="PROSITE" id="PS00031">
    <property type="entry name" value="NUCLEAR_REC_DBD_1"/>
    <property type="match status" value="1"/>
</dbReference>
<proteinExistence type="predicted"/>
<dbReference type="PANTHER" id="PTHR24086">
    <property type="entry name" value="NUCLEAR RECEPTOR SUBFAMILY 5 GROUP A"/>
    <property type="match status" value="1"/>
</dbReference>
<reference evidence="13" key="2">
    <citation type="submission" date="2021-01" db="UniProtKB">
        <authorList>
            <consortium name="EnsemblMetazoa"/>
        </authorList>
    </citation>
    <scope>IDENTIFICATION</scope>
</reference>
<dbReference type="GO" id="GO:0004879">
    <property type="term" value="F:nuclear receptor activity"/>
    <property type="evidence" value="ECO:0007669"/>
    <property type="project" value="InterPro"/>
</dbReference>
<dbReference type="SUPFAM" id="SSF48508">
    <property type="entry name" value="Nuclear receptor ligand-binding domain"/>
    <property type="match status" value="1"/>
</dbReference>
<evidence type="ECO:0000256" key="10">
    <source>
        <dbReference type="SAM" id="MobiDB-lite"/>
    </source>
</evidence>
<accession>A0A7M7N6I6</accession>
<dbReference type="RefSeq" id="XP_030832009.1">
    <property type="nucleotide sequence ID" value="XM_030976149.1"/>
</dbReference>